<evidence type="ECO:0000256" key="1">
    <source>
        <dbReference type="SAM" id="MobiDB-lite"/>
    </source>
</evidence>
<organism evidence="2 3">
    <name type="scientific">Geodia barretti</name>
    <name type="common">Barrett's horny sponge</name>
    <dbReference type="NCBI Taxonomy" id="519541"/>
    <lineage>
        <taxon>Eukaryota</taxon>
        <taxon>Metazoa</taxon>
        <taxon>Porifera</taxon>
        <taxon>Demospongiae</taxon>
        <taxon>Heteroscleromorpha</taxon>
        <taxon>Tetractinellida</taxon>
        <taxon>Astrophorina</taxon>
        <taxon>Geodiidae</taxon>
        <taxon>Geodia</taxon>
    </lineage>
</organism>
<dbReference type="AlphaFoldDB" id="A0AA35SXP9"/>
<keyword evidence="3" id="KW-1185">Reference proteome</keyword>
<comment type="caution">
    <text evidence="2">The sequence shown here is derived from an EMBL/GenBank/DDBJ whole genome shotgun (WGS) entry which is preliminary data.</text>
</comment>
<protein>
    <submittedName>
        <fullName evidence="2">Uncharacterized protein</fullName>
    </submittedName>
</protein>
<evidence type="ECO:0000313" key="2">
    <source>
        <dbReference type="EMBL" id="CAI8037382.1"/>
    </source>
</evidence>
<feature type="compositionally biased region" description="Basic and acidic residues" evidence="1">
    <location>
        <begin position="79"/>
        <end position="92"/>
    </location>
</feature>
<evidence type="ECO:0000313" key="3">
    <source>
        <dbReference type="Proteomes" id="UP001174909"/>
    </source>
</evidence>
<gene>
    <name evidence="2" type="ORF">GBAR_LOCUS20904</name>
</gene>
<proteinExistence type="predicted"/>
<dbReference type="EMBL" id="CASHTH010002931">
    <property type="protein sequence ID" value="CAI8037382.1"/>
    <property type="molecule type" value="Genomic_DNA"/>
</dbReference>
<reference evidence="2" key="1">
    <citation type="submission" date="2023-03" db="EMBL/GenBank/DDBJ databases">
        <authorList>
            <person name="Steffen K."/>
            <person name="Cardenas P."/>
        </authorList>
    </citation>
    <scope>NUCLEOTIDE SEQUENCE</scope>
</reference>
<accession>A0AA35SXP9</accession>
<dbReference type="Proteomes" id="UP001174909">
    <property type="component" value="Unassembled WGS sequence"/>
</dbReference>
<feature type="region of interest" description="Disordered" evidence="1">
    <location>
        <begin position="79"/>
        <end position="128"/>
    </location>
</feature>
<sequence>MLAAERQTESRNVIIRHVAQSVGDASGQKVAAEVQFLQVGEVQQFRRYRPRQPVVTEVQRLQVGEAPQLFRYIPIQTHATKEDFGHTSRRFTEGNTGPIRDRSVRRPVERRGPRKRVPRRQQHPAIRY</sequence>
<feature type="non-terminal residue" evidence="2">
    <location>
        <position position="128"/>
    </location>
</feature>
<feature type="compositionally biased region" description="Basic and acidic residues" evidence="1">
    <location>
        <begin position="99"/>
        <end position="111"/>
    </location>
</feature>
<feature type="compositionally biased region" description="Basic residues" evidence="1">
    <location>
        <begin position="112"/>
        <end position="122"/>
    </location>
</feature>
<name>A0AA35SXP9_GEOBA</name>